<accession>A0A9Q0NG66</accession>
<gene>
    <name evidence="1" type="ORF">Bhyg_04876</name>
</gene>
<dbReference type="EMBL" id="WJQU01000001">
    <property type="protein sequence ID" value="KAJ6649638.1"/>
    <property type="molecule type" value="Genomic_DNA"/>
</dbReference>
<dbReference type="AlphaFoldDB" id="A0A9Q0NG66"/>
<proteinExistence type="predicted"/>
<reference evidence="1" key="1">
    <citation type="submission" date="2022-07" db="EMBL/GenBank/DDBJ databases">
        <authorList>
            <person name="Trinca V."/>
            <person name="Uliana J.V.C."/>
            <person name="Torres T.T."/>
            <person name="Ward R.J."/>
            <person name="Monesi N."/>
        </authorList>
    </citation>
    <scope>NUCLEOTIDE SEQUENCE</scope>
    <source>
        <strain evidence="1">HSMRA1968</strain>
        <tissue evidence="1">Whole embryos</tissue>
    </source>
</reference>
<evidence type="ECO:0000313" key="1">
    <source>
        <dbReference type="EMBL" id="KAJ6649638.1"/>
    </source>
</evidence>
<keyword evidence="2" id="KW-1185">Reference proteome</keyword>
<organism evidence="1 2">
    <name type="scientific">Pseudolycoriella hygida</name>
    <dbReference type="NCBI Taxonomy" id="35572"/>
    <lineage>
        <taxon>Eukaryota</taxon>
        <taxon>Metazoa</taxon>
        <taxon>Ecdysozoa</taxon>
        <taxon>Arthropoda</taxon>
        <taxon>Hexapoda</taxon>
        <taxon>Insecta</taxon>
        <taxon>Pterygota</taxon>
        <taxon>Neoptera</taxon>
        <taxon>Endopterygota</taxon>
        <taxon>Diptera</taxon>
        <taxon>Nematocera</taxon>
        <taxon>Sciaroidea</taxon>
        <taxon>Sciaridae</taxon>
        <taxon>Pseudolycoriella</taxon>
    </lineage>
</organism>
<evidence type="ECO:0000313" key="2">
    <source>
        <dbReference type="Proteomes" id="UP001151699"/>
    </source>
</evidence>
<comment type="caution">
    <text evidence="1">The sequence shown here is derived from an EMBL/GenBank/DDBJ whole genome shotgun (WGS) entry which is preliminary data.</text>
</comment>
<sequence length="37" mass="4289">MDPFVQEVDKVFKKLAEIIVPSDEHLTKMNVCATKRK</sequence>
<protein>
    <submittedName>
        <fullName evidence="1">Uncharacterized protein</fullName>
    </submittedName>
</protein>
<name>A0A9Q0NG66_9DIPT</name>
<dbReference type="Proteomes" id="UP001151699">
    <property type="component" value="Chromosome A"/>
</dbReference>